<organism evidence="1 2">
    <name type="scientific">Acetobacter conturbans</name>
    <dbReference type="NCBI Taxonomy" id="1737472"/>
    <lineage>
        <taxon>Bacteria</taxon>
        <taxon>Pseudomonadati</taxon>
        <taxon>Pseudomonadota</taxon>
        <taxon>Alphaproteobacteria</taxon>
        <taxon>Acetobacterales</taxon>
        <taxon>Acetobacteraceae</taxon>
        <taxon>Acetobacter</taxon>
    </lineage>
</organism>
<reference evidence="1 2" key="1">
    <citation type="journal article" date="2020" name="Int. J. Syst. Evol. Microbiol.">
        <title>Novel acetic acid bacteria from cider fermentations: Acetobacter conturbans sp. nov. and Acetobacter fallax sp. nov.</title>
        <authorList>
            <person name="Sombolestani A.S."/>
            <person name="Cleenwerck I."/>
            <person name="Cnockaert M."/>
            <person name="Borremans W."/>
            <person name="Wieme A.D."/>
            <person name="De Vuyst L."/>
            <person name="Vandamme P."/>
        </authorList>
    </citation>
    <scope>NUCLEOTIDE SEQUENCE [LARGE SCALE GENOMIC DNA]</scope>
    <source>
        <strain evidence="1 2">LMG 1627</strain>
    </source>
</reference>
<evidence type="ECO:0000313" key="1">
    <source>
        <dbReference type="EMBL" id="NHN89972.1"/>
    </source>
</evidence>
<dbReference type="Pfam" id="PF14022">
    <property type="entry name" value="DUF4238"/>
    <property type="match status" value="1"/>
</dbReference>
<dbReference type="RefSeq" id="WP_173571206.1">
    <property type="nucleotide sequence ID" value="NZ_WOSY01000024.1"/>
</dbReference>
<proteinExistence type="predicted"/>
<evidence type="ECO:0000313" key="2">
    <source>
        <dbReference type="Proteomes" id="UP000631653"/>
    </source>
</evidence>
<gene>
    <name evidence="1" type="ORF">GOB81_15335</name>
</gene>
<name>A0ABX0K2J5_9PROT</name>
<accession>A0ABX0K2J5</accession>
<keyword evidence="2" id="KW-1185">Reference proteome</keyword>
<comment type="caution">
    <text evidence="1">The sequence shown here is derived from an EMBL/GenBank/DDBJ whole genome shotgun (WGS) entry which is preliminary data.</text>
</comment>
<dbReference type="Proteomes" id="UP000631653">
    <property type="component" value="Unassembled WGS sequence"/>
</dbReference>
<dbReference type="EMBL" id="WOSY01000024">
    <property type="protein sequence ID" value="NHN89972.1"/>
    <property type="molecule type" value="Genomic_DNA"/>
</dbReference>
<protein>
    <submittedName>
        <fullName evidence="1">DUF4238 domain-containing protein</fullName>
    </submittedName>
</protein>
<dbReference type="InterPro" id="IPR025332">
    <property type="entry name" value="DUF4238"/>
</dbReference>
<sequence length="308" mass="35816">MLPPKKPKNQHYVWRHYLEAWTAGDLIACYRQDARNGFRSNPRNIASETYFYRVFDLTDAEKNYLDRVIRSLPNAWAQQTCRLFVQIFTHGGELRRQLDKPGLEEKERTKIEQKVQYIERSIVELYHGAIEHEGAPLLARLRARDATFWDNEKDACAFAAFIATQYLRTARMRDAVINISRPPSVNLDRVWPILHHFKTTETGAALHEARGRYRAIILENATPIHFITGDQPVINLNPTNTDLKLYYPITPTCALLLTADPFDQPRSVSILDAEWLNREIHRWSLDQLYGVDLDYLERICALDKIPPT</sequence>